<evidence type="ECO:0000313" key="2">
    <source>
        <dbReference type="EMBL" id="JAT49359.1"/>
    </source>
</evidence>
<feature type="region of interest" description="Disordered" evidence="1">
    <location>
        <begin position="1"/>
        <end position="326"/>
    </location>
</feature>
<feature type="compositionally biased region" description="Basic residues" evidence="1">
    <location>
        <begin position="207"/>
        <end position="238"/>
    </location>
</feature>
<feature type="compositionally biased region" description="Basic residues" evidence="1">
    <location>
        <begin position="172"/>
        <end position="195"/>
    </location>
</feature>
<feature type="compositionally biased region" description="Pro residues" evidence="1">
    <location>
        <begin position="196"/>
        <end position="205"/>
    </location>
</feature>
<feature type="compositionally biased region" description="Gly residues" evidence="1">
    <location>
        <begin position="301"/>
        <end position="310"/>
    </location>
</feature>
<dbReference type="EMBL" id="GDJX01018577">
    <property type="protein sequence ID" value="JAT49359.1"/>
    <property type="molecule type" value="Transcribed_RNA"/>
</dbReference>
<dbReference type="AlphaFoldDB" id="A0A1D1Y3Y5"/>
<feature type="compositionally biased region" description="Basic and acidic residues" evidence="1">
    <location>
        <begin position="95"/>
        <end position="104"/>
    </location>
</feature>
<sequence length="405" mass="44987">SRYPPAGTAHSNNSPLFRHLPPSLPSTPHSKQIDDRRAQSRRSPSRSADSDLRSPISHLALPIWDSCEPSPPPPRRRCRQREESEIQRQALAAARKGEGGERDGGAGAAAAERGADCDDAGGDEGAAGGRHPRPRPAQEEERRPNRPVPRHPQEDRGRQELHGGRPPLLRLLPHRGQVRRRRPRPPPRRPHRVRPPRLPPRPLPPGQRRRRPPPPLRALRRRLRRRLRQVRQPHRPWPRRSPGPVLPCRLCQGHRGPRRARLPPDLLPHPGRGHQDHQPPGERTGERGEAPDREHHQLHQGGAGRAGEGGLLPSEEDPGVQEEGAGTADAGCRQLCRGAEGGGDLTQQGSLQAHCPRHTRGCHREGQRHHLLICFPFACQAEAAGLDVTPTSLRNGSYIIQIIVH</sequence>
<feature type="compositionally biased region" description="Basic and acidic residues" evidence="1">
    <location>
        <begin position="273"/>
        <end position="297"/>
    </location>
</feature>
<protein>
    <submittedName>
        <fullName evidence="2">Uncharacterized protein</fullName>
    </submittedName>
</protein>
<organism evidence="2">
    <name type="scientific">Anthurium amnicola</name>
    <dbReference type="NCBI Taxonomy" id="1678845"/>
    <lineage>
        <taxon>Eukaryota</taxon>
        <taxon>Viridiplantae</taxon>
        <taxon>Streptophyta</taxon>
        <taxon>Embryophyta</taxon>
        <taxon>Tracheophyta</taxon>
        <taxon>Spermatophyta</taxon>
        <taxon>Magnoliopsida</taxon>
        <taxon>Liliopsida</taxon>
        <taxon>Araceae</taxon>
        <taxon>Pothoideae</taxon>
        <taxon>Potheae</taxon>
        <taxon>Anthurium</taxon>
    </lineage>
</organism>
<proteinExistence type="predicted"/>
<feature type="compositionally biased region" description="Basic and acidic residues" evidence="1">
    <location>
        <begin position="151"/>
        <end position="163"/>
    </location>
</feature>
<feature type="non-terminal residue" evidence="2">
    <location>
        <position position="1"/>
    </location>
</feature>
<reference evidence="2" key="1">
    <citation type="submission" date="2015-07" db="EMBL/GenBank/DDBJ databases">
        <title>Transcriptome Assembly of Anthurium amnicola.</title>
        <authorList>
            <person name="Suzuki J."/>
        </authorList>
    </citation>
    <scope>NUCLEOTIDE SEQUENCE</scope>
</reference>
<gene>
    <name evidence="2" type="ORF">g.107474</name>
</gene>
<accession>A0A1D1Y3Y5</accession>
<name>A0A1D1Y3Y5_9ARAE</name>
<evidence type="ECO:0000256" key="1">
    <source>
        <dbReference type="SAM" id="MobiDB-lite"/>
    </source>
</evidence>